<dbReference type="PANTHER" id="PTHR30069:SF53">
    <property type="entry name" value="COLICIN I RECEPTOR-RELATED"/>
    <property type="match status" value="1"/>
</dbReference>
<evidence type="ECO:0000313" key="17">
    <source>
        <dbReference type="Proteomes" id="UP000195221"/>
    </source>
</evidence>
<evidence type="ECO:0000256" key="2">
    <source>
        <dbReference type="ARBA" id="ARBA00009810"/>
    </source>
</evidence>
<keyword evidence="4 12" id="KW-1134">Transmembrane beta strand</keyword>
<dbReference type="Gene3D" id="2.170.130.10">
    <property type="entry name" value="TonB-dependent receptor, plug domain"/>
    <property type="match status" value="1"/>
</dbReference>
<keyword evidence="7" id="KW-0406">Ion transport</keyword>
<evidence type="ECO:0000256" key="4">
    <source>
        <dbReference type="ARBA" id="ARBA00022452"/>
    </source>
</evidence>
<dbReference type="InterPro" id="IPR012910">
    <property type="entry name" value="Plug_dom"/>
</dbReference>
<dbReference type="InterPro" id="IPR039426">
    <property type="entry name" value="TonB-dep_rcpt-like"/>
</dbReference>
<keyword evidence="10 16" id="KW-0675">Receptor</keyword>
<comment type="similarity">
    <text evidence="2 12 13">Belongs to the TonB-dependent receptor family.</text>
</comment>
<evidence type="ECO:0000313" key="16">
    <source>
        <dbReference type="EMBL" id="OTP70129.1"/>
    </source>
</evidence>
<evidence type="ECO:0000256" key="6">
    <source>
        <dbReference type="ARBA" id="ARBA00022729"/>
    </source>
</evidence>
<dbReference type="Pfam" id="PF07715">
    <property type="entry name" value="Plug"/>
    <property type="match status" value="1"/>
</dbReference>
<evidence type="ECO:0000259" key="14">
    <source>
        <dbReference type="Pfam" id="PF00593"/>
    </source>
</evidence>
<comment type="caution">
    <text evidence="16">The sequence shown here is derived from an EMBL/GenBank/DDBJ whole genome shotgun (WGS) entry which is preliminary data.</text>
</comment>
<evidence type="ECO:0000256" key="9">
    <source>
        <dbReference type="ARBA" id="ARBA00023136"/>
    </source>
</evidence>
<organism evidence="16 17">
    <name type="scientific">Caballeronia sordidicola</name>
    <name type="common">Burkholderia sordidicola</name>
    <dbReference type="NCBI Taxonomy" id="196367"/>
    <lineage>
        <taxon>Bacteria</taxon>
        <taxon>Pseudomonadati</taxon>
        <taxon>Pseudomonadota</taxon>
        <taxon>Betaproteobacteria</taxon>
        <taxon>Burkholderiales</taxon>
        <taxon>Burkholderiaceae</taxon>
        <taxon>Caballeronia</taxon>
    </lineage>
</organism>
<dbReference type="GO" id="GO:0009279">
    <property type="term" value="C:cell outer membrane"/>
    <property type="evidence" value="ECO:0007669"/>
    <property type="project" value="UniProtKB-SubCell"/>
</dbReference>
<dbReference type="PROSITE" id="PS52016">
    <property type="entry name" value="TONB_DEPENDENT_REC_3"/>
    <property type="match status" value="1"/>
</dbReference>
<evidence type="ECO:0000256" key="5">
    <source>
        <dbReference type="ARBA" id="ARBA00022692"/>
    </source>
</evidence>
<keyword evidence="11 12" id="KW-0998">Cell outer membrane</keyword>
<dbReference type="PANTHER" id="PTHR30069">
    <property type="entry name" value="TONB-DEPENDENT OUTER MEMBRANE RECEPTOR"/>
    <property type="match status" value="1"/>
</dbReference>
<dbReference type="GO" id="GO:0006811">
    <property type="term" value="P:monoatomic ion transport"/>
    <property type="evidence" value="ECO:0007669"/>
    <property type="project" value="UniProtKB-KW"/>
</dbReference>
<evidence type="ECO:0000256" key="13">
    <source>
        <dbReference type="RuleBase" id="RU003357"/>
    </source>
</evidence>
<keyword evidence="3 12" id="KW-0813">Transport</keyword>
<dbReference type="Gene3D" id="2.40.170.20">
    <property type="entry name" value="TonB-dependent receptor, beta-barrel domain"/>
    <property type="match status" value="1"/>
</dbReference>
<evidence type="ECO:0000256" key="3">
    <source>
        <dbReference type="ARBA" id="ARBA00022448"/>
    </source>
</evidence>
<evidence type="ECO:0000256" key="11">
    <source>
        <dbReference type="ARBA" id="ARBA00023237"/>
    </source>
</evidence>
<dbReference type="CDD" id="cd01347">
    <property type="entry name" value="ligand_gated_channel"/>
    <property type="match status" value="1"/>
</dbReference>
<dbReference type="GO" id="GO:0015889">
    <property type="term" value="P:cobalamin transport"/>
    <property type="evidence" value="ECO:0007669"/>
    <property type="project" value="TreeGrafter"/>
</dbReference>
<feature type="domain" description="TonB-dependent receptor-like beta-barrel" evidence="14">
    <location>
        <begin position="197"/>
        <end position="603"/>
    </location>
</feature>
<dbReference type="InterPro" id="IPR036942">
    <property type="entry name" value="Beta-barrel_TonB_sf"/>
</dbReference>
<proteinExistence type="inferred from homology"/>
<dbReference type="EMBL" id="NBTZ01000111">
    <property type="protein sequence ID" value="OTP70129.1"/>
    <property type="molecule type" value="Genomic_DNA"/>
</dbReference>
<keyword evidence="5 12" id="KW-0812">Transmembrane</keyword>
<dbReference type="Proteomes" id="UP000195221">
    <property type="component" value="Unassembled WGS sequence"/>
</dbReference>
<dbReference type="SUPFAM" id="SSF56935">
    <property type="entry name" value="Porins"/>
    <property type="match status" value="1"/>
</dbReference>
<reference evidence="16 17" key="1">
    <citation type="submission" date="2017-03" db="EMBL/GenBank/DDBJ databases">
        <title>Genome analysis of strain PAMC 26577.</title>
        <authorList>
            <person name="Oh H.-M."/>
            <person name="Yang J.-A."/>
        </authorList>
    </citation>
    <scope>NUCLEOTIDE SEQUENCE [LARGE SCALE GENOMIC DNA]</scope>
    <source>
        <strain evidence="16 17">PAMC 26577</strain>
    </source>
</reference>
<gene>
    <name evidence="16" type="ORF">PAMC26577_27850</name>
</gene>
<keyword evidence="9 12" id="KW-0472">Membrane</keyword>
<evidence type="ECO:0000256" key="8">
    <source>
        <dbReference type="ARBA" id="ARBA00023077"/>
    </source>
</evidence>
<dbReference type="AlphaFoldDB" id="A0A242MFY4"/>
<dbReference type="InterPro" id="IPR000531">
    <property type="entry name" value="Beta-barrel_TonB"/>
</dbReference>
<evidence type="ECO:0000256" key="12">
    <source>
        <dbReference type="PROSITE-ProRule" id="PRU01360"/>
    </source>
</evidence>
<evidence type="ECO:0000256" key="1">
    <source>
        <dbReference type="ARBA" id="ARBA00004571"/>
    </source>
</evidence>
<keyword evidence="6" id="KW-0732">Signal</keyword>
<dbReference type="Pfam" id="PF00593">
    <property type="entry name" value="TonB_dep_Rec_b-barrel"/>
    <property type="match status" value="1"/>
</dbReference>
<name>A0A242MFY4_CABSO</name>
<evidence type="ECO:0000256" key="7">
    <source>
        <dbReference type="ARBA" id="ARBA00023065"/>
    </source>
</evidence>
<evidence type="ECO:0000256" key="10">
    <source>
        <dbReference type="ARBA" id="ARBA00023170"/>
    </source>
</evidence>
<accession>A0A242MFY4</accession>
<sequence>MPLPDLPAIMASPIARAVLLVFGSLPVVANAQSSTSSSGSPSEPVTLAPVVVTTTRAPQKLADSIAQTTLFDQQDIADSNATDVAGLLALAPGVQITRNGGPGSSAGLFLRGASSAQSLVLIDGVRVESAGLGAAQLSQLMLDQIDHVEVVNGNVSALYGSNAVGGVVQIFTKDGGNHPPRFNFETEVGSYHTQRQQVGANGALDKDGRTTFNVTLSREKTDGFSSIDPSTSPNVNPNANGYLNESVSATLRHQFSDKWDAGVRFLQSNGINSFDSAYGLPTDDNESHNRVRSTSVFANGKITDTWTTHFTVAQGQDRADTQLNGVYNSKFNSENRQYTWQNDIALTPDHKFVFGYEHLDQTLDSDQVAAPDRHVNSGFAGYVGNVGANQFQANVRRDQYSDFGGANSYYLGYGYHFDAHWKATLSYSDAFRAPTFDDLYYPFSGNPSIQPERSHSVEAALQYASNAVGILRLTAFQTRYTNLINYVSDGGGFFIAQNVGRAKVQGLEGSWQGHVGRTDVRASFTLQNPVDETDQQDLTRRARRFATLAVNRSIGGWRVGGEWITSGAREDFDSTLGGYGLVNLSARYDITKSWYVGARIDNVFNKDYQLAYSYNTPRRGAYITLGWRQR</sequence>
<keyword evidence="8 13" id="KW-0798">TonB box</keyword>
<dbReference type="InterPro" id="IPR037066">
    <property type="entry name" value="Plug_dom_sf"/>
</dbReference>
<feature type="domain" description="TonB-dependent receptor plug" evidence="15">
    <location>
        <begin position="62"/>
        <end position="167"/>
    </location>
</feature>
<comment type="subcellular location">
    <subcellularLocation>
        <location evidence="1 12">Cell outer membrane</location>
        <topology evidence="1 12">Multi-pass membrane protein</topology>
    </subcellularLocation>
</comment>
<evidence type="ECO:0000259" key="15">
    <source>
        <dbReference type="Pfam" id="PF07715"/>
    </source>
</evidence>
<protein>
    <submittedName>
        <fullName evidence="16">Outer membrane vitamin B12 receptor BtuB</fullName>
    </submittedName>
</protein>